<evidence type="ECO:0000313" key="2">
    <source>
        <dbReference type="Proteomes" id="UP000018144"/>
    </source>
</evidence>
<evidence type="ECO:0000313" key="1">
    <source>
        <dbReference type="EMBL" id="CCX07179.1"/>
    </source>
</evidence>
<gene>
    <name evidence="1" type="ORF">PCON_06766</name>
</gene>
<keyword evidence="2" id="KW-1185">Reference proteome</keyword>
<organism evidence="1 2">
    <name type="scientific">Pyronema omphalodes (strain CBS 100304)</name>
    <name type="common">Pyronema confluens</name>
    <dbReference type="NCBI Taxonomy" id="1076935"/>
    <lineage>
        <taxon>Eukaryota</taxon>
        <taxon>Fungi</taxon>
        <taxon>Dikarya</taxon>
        <taxon>Ascomycota</taxon>
        <taxon>Pezizomycotina</taxon>
        <taxon>Pezizomycetes</taxon>
        <taxon>Pezizales</taxon>
        <taxon>Pyronemataceae</taxon>
        <taxon>Pyronema</taxon>
    </lineage>
</organism>
<sequence>MGSFDVRGNDYAPIHLDPFAAGAAGAPQWPEILSLPGKVGGMAPSGAIPIDLELFNTCTPGPSVIWEQHYQSLAPTPSHSGKLGCRRWCCTNTYY</sequence>
<dbReference type="EMBL" id="HF935336">
    <property type="protein sequence ID" value="CCX07179.1"/>
    <property type="molecule type" value="Genomic_DNA"/>
</dbReference>
<reference evidence="1 2" key="1">
    <citation type="journal article" date="2013" name="PLoS Genet.">
        <title>The genome and development-dependent transcriptomes of Pyronema confluens: a window into fungal evolution.</title>
        <authorList>
            <person name="Traeger S."/>
            <person name="Altegoer F."/>
            <person name="Freitag M."/>
            <person name="Gabaldon T."/>
            <person name="Kempken F."/>
            <person name="Kumar A."/>
            <person name="Marcet-Houben M."/>
            <person name="Poggeler S."/>
            <person name="Stajich J.E."/>
            <person name="Nowrousian M."/>
        </authorList>
    </citation>
    <scope>NUCLEOTIDE SEQUENCE [LARGE SCALE GENOMIC DNA]</scope>
    <source>
        <strain evidence="2">CBS 100304</strain>
        <tissue evidence="1">Vegetative mycelium</tissue>
    </source>
</reference>
<dbReference type="AlphaFoldDB" id="U4LAJ4"/>
<proteinExistence type="predicted"/>
<name>U4LAJ4_PYROM</name>
<dbReference type="Proteomes" id="UP000018144">
    <property type="component" value="Unassembled WGS sequence"/>
</dbReference>
<protein>
    <submittedName>
        <fullName evidence="1">Uncharacterized protein</fullName>
    </submittedName>
</protein>
<accession>U4LAJ4</accession>